<evidence type="ECO:0000313" key="2">
    <source>
        <dbReference type="Proteomes" id="UP000017127"/>
    </source>
</evidence>
<feature type="non-terminal residue" evidence="1">
    <location>
        <position position="1"/>
    </location>
</feature>
<protein>
    <recommendedName>
        <fullName evidence="3">Sugar ABC transporter ATP-binding protein</fullName>
    </recommendedName>
</protein>
<dbReference type="Proteomes" id="UP000017127">
    <property type="component" value="Unassembled WGS sequence"/>
</dbReference>
<comment type="caution">
    <text evidence="1">The sequence shown here is derived from an EMBL/GenBank/DDBJ whole genome shotgun (WGS) entry which is preliminary data.</text>
</comment>
<name>U7QAK9_9CYAN</name>
<accession>U7QAK9</accession>
<evidence type="ECO:0008006" key="3">
    <source>
        <dbReference type="Google" id="ProtNLM"/>
    </source>
</evidence>
<dbReference type="AlphaFoldDB" id="U7QAK9"/>
<dbReference type="EMBL" id="AUZM01000210">
    <property type="protein sequence ID" value="ERT03791.1"/>
    <property type="molecule type" value="Genomic_DNA"/>
</dbReference>
<organism evidence="1 2">
    <name type="scientific">Lyngbya aestuarii BL J</name>
    <dbReference type="NCBI Taxonomy" id="1348334"/>
    <lineage>
        <taxon>Bacteria</taxon>
        <taxon>Bacillati</taxon>
        <taxon>Cyanobacteriota</taxon>
        <taxon>Cyanophyceae</taxon>
        <taxon>Oscillatoriophycideae</taxon>
        <taxon>Oscillatoriales</taxon>
        <taxon>Microcoleaceae</taxon>
        <taxon>Lyngbya</taxon>
    </lineage>
</organism>
<gene>
    <name evidence="1" type="ORF">M595_6269</name>
</gene>
<proteinExistence type="predicted"/>
<reference evidence="1 2" key="1">
    <citation type="journal article" date="2013" name="Front. Microbiol.">
        <title>Comparative genomic analyses of the cyanobacterium, Lyngbya aestuarii BL J, a powerful hydrogen producer.</title>
        <authorList>
            <person name="Kothari A."/>
            <person name="Vaughn M."/>
            <person name="Garcia-Pichel F."/>
        </authorList>
    </citation>
    <scope>NUCLEOTIDE SEQUENCE [LARGE SCALE GENOMIC DNA]</scope>
    <source>
        <strain evidence="1 2">BL J</strain>
    </source>
</reference>
<sequence>TLFRSVQISLKPGDRISITLDLNYAVIFDPNTRKQVGY</sequence>
<evidence type="ECO:0000313" key="1">
    <source>
        <dbReference type="EMBL" id="ERT03791.1"/>
    </source>
</evidence>
<keyword evidence="2" id="KW-1185">Reference proteome</keyword>